<evidence type="ECO:0000259" key="1">
    <source>
        <dbReference type="SMART" id="SM01058"/>
    </source>
</evidence>
<dbReference type="Proteomes" id="UP000248066">
    <property type="component" value="Unassembled WGS sequence"/>
</dbReference>
<evidence type="ECO:0000313" key="2">
    <source>
        <dbReference type="EMBL" id="PYZ98665.1"/>
    </source>
</evidence>
<protein>
    <submittedName>
        <fullName evidence="2">Transcriptional regulator</fullName>
    </submittedName>
</protein>
<gene>
    <name evidence="2" type="ORF">CR205_08835</name>
</gene>
<dbReference type="SMART" id="SM01058">
    <property type="entry name" value="CarD_TRCF"/>
    <property type="match status" value="1"/>
</dbReference>
<dbReference type="Pfam" id="PF02559">
    <property type="entry name" value="CarD_TRCF_RID"/>
    <property type="match status" value="1"/>
</dbReference>
<dbReference type="InterPro" id="IPR003711">
    <property type="entry name" value="CarD-like/TRCF_RID"/>
</dbReference>
<dbReference type="InterPro" id="IPR052531">
    <property type="entry name" value="CarD-like_regulator"/>
</dbReference>
<dbReference type="PANTHER" id="PTHR38447:SF1">
    <property type="entry name" value="RNA POLYMERASE-BINDING TRANSCRIPTION FACTOR CARD"/>
    <property type="match status" value="1"/>
</dbReference>
<reference evidence="2 3" key="1">
    <citation type="submission" date="2017-10" db="EMBL/GenBank/DDBJ databases">
        <title>Bacillus sp. nov., a halophilic bacterium isolated from a Yangshapao Lake.</title>
        <authorList>
            <person name="Wang H."/>
        </authorList>
    </citation>
    <scope>NUCLEOTIDE SEQUENCE [LARGE SCALE GENOMIC DNA]</scope>
    <source>
        <strain evidence="2 3">YSP-3</strain>
    </source>
</reference>
<name>A0A2W0HM68_9BACI</name>
<dbReference type="EMBL" id="PDOF01000001">
    <property type="protein sequence ID" value="PYZ98665.1"/>
    <property type="molecule type" value="Genomic_DNA"/>
</dbReference>
<dbReference type="InterPro" id="IPR042215">
    <property type="entry name" value="CarD-like_C"/>
</dbReference>
<proteinExistence type="predicted"/>
<dbReference type="RefSeq" id="WP_110518729.1">
    <property type="nucleotide sequence ID" value="NZ_PDOF01000001.1"/>
</dbReference>
<keyword evidence="3" id="KW-1185">Reference proteome</keyword>
<organism evidence="2 3">
    <name type="scientific">Alteribacter lacisalsi</name>
    <dbReference type="NCBI Taxonomy" id="2045244"/>
    <lineage>
        <taxon>Bacteria</taxon>
        <taxon>Bacillati</taxon>
        <taxon>Bacillota</taxon>
        <taxon>Bacilli</taxon>
        <taxon>Bacillales</taxon>
        <taxon>Bacillaceae</taxon>
        <taxon>Alteribacter</taxon>
    </lineage>
</organism>
<dbReference type="InterPro" id="IPR048792">
    <property type="entry name" value="CarD_C"/>
</dbReference>
<sequence>MFKVGDHVVYPYHGAGTIQDIEEKDILGEKINYFIVFFPLNHVTLMLPENRVQDSGLRKIIETTKIEELATALKTVEEPASKKEAARPYSKENETLLKTGCIMDAASVIANLTSKEGERTNGLHMEDRKNMDRAKQFIASELMLVNDYSEEEAYDFIMKNSQGA</sequence>
<dbReference type="SUPFAM" id="SSF141259">
    <property type="entry name" value="CarD-like"/>
    <property type="match status" value="1"/>
</dbReference>
<dbReference type="AlphaFoldDB" id="A0A2W0HM68"/>
<dbReference type="GO" id="GO:0009303">
    <property type="term" value="P:rRNA transcription"/>
    <property type="evidence" value="ECO:0007669"/>
    <property type="project" value="TreeGrafter"/>
</dbReference>
<dbReference type="Gene3D" id="1.20.58.1290">
    <property type="entry name" value="CarD-like, C-terminal domain"/>
    <property type="match status" value="1"/>
</dbReference>
<comment type="caution">
    <text evidence="2">The sequence shown here is derived from an EMBL/GenBank/DDBJ whole genome shotgun (WGS) entry which is preliminary data.</text>
</comment>
<accession>A0A2W0HM68</accession>
<dbReference type="InterPro" id="IPR036101">
    <property type="entry name" value="CarD-like/TRCF_RID_sf"/>
</dbReference>
<dbReference type="OrthoDB" id="9786074at2"/>
<dbReference type="PANTHER" id="PTHR38447">
    <property type="entry name" value="TRANSCRIPTION FACTOR YDEB-RELATED"/>
    <property type="match status" value="1"/>
</dbReference>
<dbReference type="Pfam" id="PF21095">
    <property type="entry name" value="CarD_C"/>
    <property type="match status" value="1"/>
</dbReference>
<evidence type="ECO:0000313" key="3">
    <source>
        <dbReference type="Proteomes" id="UP000248066"/>
    </source>
</evidence>
<dbReference type="Gene3D" id="2.40.10.170">
    <property type="match status" value="1"/>
</dbReference>
<feature type="domain" description="CarD-like/TRCF RNAP-interacting" evidence="1">
    <location>
        <begin position="1"/>
        <end position="113"/>
    </location>
</feature>